<comment type="caution">
    <text evidence="1">The sequence shown here is derived from an EMBL/GenBank/DDBJ whole genome shotgun (WGS) entry which is preliminary data.</text>
</comment>
<proteinExistence type="predicted"/>
<reference evidence="1" key="1">
    <citation type="submission" date="2021-03" db="EMBL/GenBank/DDBJ databases">
        <title>Sagittula salina sp. nov. strain M10.9X isolated from the marine waste.</title>
        <authorList>
            <person name="Satari L."/>
            <person name="Molina-Menor E."/>
            <person name="Vidal-Verdu A."/>
            <person name="Pascual J."/>
            <person name="Pereto J."/>
            <person name="Porcar M."/>
        </authorList>
    </citation>
    <scope>NUCLEOTIDE SEQUENCE</scope>
    <source>
        <strain evidence="1">M10.9X</strain>
    </source>
</reference>
<gene>
    <name evidence="1" type="ORF">J5474_05870</name>
</gene>
<organism evidence="1 2">
    <name type="scientific">Sagittula salina</name>
    <dbReference type="NCBI Taxonomy" id="2820268"/>
    <lineage>
        <taxon>Bacteria</taxon>
        <taxon>Pseudomonadati</taxon>
        <taxon>Pseudomonadota</taxon>
        <taxon>Alphaproteobacteria</taxon>
        <taxon>Rhodobacterales</taxon>
        <taxon>Roseobacteraceae</taxon>
        <taxon>Sagittula</taxon>
    </lineage>
</organism>
<sequence>MLQVTIQDAGRLARIVHGTVDPSRLTLFSTMKDEMNFLPAWLDHHRSIGFEQFLIWDDQSGDGSYDYLCRQSDVVVMRSELSFGMELRYTDPDGQESVERMGTYMKIALPHLFFDGAYVAYVDADEFLILPPDIASMQAVVDRLRAEGAPSAVASVVEFFPRDVAGLSDALPQSFAGLIAAYPWFQDEPLVDLVPGAQPRLLGKSKTARLFARYGVEPKLERRGWHRLWMPSRAKKAQRFQKSPRHKTPLVLRDAQSRLTGSHYANCAPSAEVLLTVAHFVFTAQFADKIRRATEWGAHANGASKYRYYAELLDRMAGVPDGFLDEASMRYEGPESLARAGLMRW</sequence>
<dbReference type="AlphaFoldDB" id="A0A940MNX5"/>
<name>A0A940MNX5_9RHOB</name>
<dbReference type="RefSeq" id="WP_209359861.1">
    <property type="nucleotide sequence ID" value="NZ_JAGISH010000002.1"/>
</dbReference>
<dbReference type="Proteomes" id="UP000675940">
    <property type="component" value="Unassembled WGS sequence"/>
</dbReference>
<dbReference type="EMBL" id="JAGISH010000002">
    <property type="protein sequence ID" value="MBP0482018.1"/>
    <property type="molecule type" value="Genomic_DNA"/>
</dbReference>
<evidence type="ECO:0000313" key="2">
    <source>
        <dbReference type="Proteomes" id="UP000675940"/>
    </source>
</evidence>
<protein>
    <submittedName>
        <fullName evidence="1">Glycosyltransferase family 2 protein</fullName>
    </submittedName>
</protein>
<accession>A0A940MNX5</accession>
<dbReference type="Pfam" id="PF13704">
    <property type="entry name" value="Glyco_tranf_2_4"/>
    <property type="match status" value="1"/>
</dbReference>
<keyword evidence="2" id="KW-1185">Reference proteome</keyword>
<evidence type="ECO:0000313" key="1">
    <source>
        <dbReference type="EMBL" id="MBP0482018.1"/>
    </source>
</evidence>